<keyword evidence="4" id="KW-0472">Membrane</keyword>
<evidence type="ECO:0000259" key="6">
    <source>
        <dbReference type="PROSITE" id="PS51779"/>
    </source>
</evidence>
<evidence type="ECO:0000256" key="4">
    <source>
        <dbReference type="ARBA" id="ARBA00023136"/>
    </source>
</evidence>
<dbReference type="InterPro" id="IPR034746">
    <property type="entry name" value="POTRA"/>
</dbReference>
<accession>A0A0W8G0V0</accession>
<evidence type="ECO:0000256" key="5">
    <source>
        <dbReference type="ARBA" id="ARBA00023237"/>
    </source>
</evidence>
<evidence type="ECO:0000256" key="2">
    <source>
        <dbReference type="ARBA" id="ARBA00022692"/>
    </source>
</evidence>
<reference evidence="7" key="1">
    <citation type="journal article" date="2015" name="Proc. Natl. Acad. Sci. U.S.A.">
        <title>Networks of energetic and metabolic interactions define dynamics in microbial communities.</title>
        <authorList>
            <person name="Embree M."/>
            <person name="Liu J.K."/>
            <person name="Al-Bassam M.M."/>
            <person name="Zengler K."/>
        </authorList>
    </citation>
    <scope>NUCLEOTIDE SEQUENCE</scope>
</reference>
<dbReference type="PANTHER" id="PTHR12815">
    <property type="entry name" value="SORTING AND ASSEMBLY MACHINERY SAMM50 PROTEIN FAMILY MEMBER"/>
    <property type="match status" value="1"/>
</dbReference>
<evidence type="ECO:0000256" key="3">
    <source>
        <dbReference type="ARBA" id="ARBA00022729"/>
    </source>
</evidence>
<evidence type="ECO:0000256" key="1">
    <source>
        <dbReference type="ARBA" id="ARBA00004370"/>
    </source>
</evidence>
<dbReference type="InterPro" id="IPR010827">
    <property type="entry name" value="BamA/TamA_POTRA"/>
</dbReference>
<dbReference type="Pfam" id="PF07244">
    <property type="entry name" value="POTRA"/>
    <property type="match status" value="1"/>
</dbReference>
<dbReference type="AlphaFoldDB" id="A0A0W8G0V0"/>
<dbReference type="Gene3D" id="3.10.20.310">
    <property type="entry name" value="membrane protein fhac"/>
    <property type="match status" value="1"/>
</dbReference>
<gene>
    <name evidence="7" type="ORF">ASZ90_003407</name>
</gene>
<organism evidence="7">
    <name type="scientific">hydrocarbon metagenome</name>
    <dbReference type="NCBI Taxonomy" id="938273"/>
    <lineage>
        <taxon>unclassified sequences</taxon>
        <taxon>metagenomes</taxon>
        <taxon>ecological metagenomes</taxon>
    </lineage>
</organism>
<protein>
    <submittedName>
        <fullName evidence="7">Outer membrane protein assembly factor yaet</fullName>
    </submittedName>
</protein>
<dbReference type="Gene3D" id="2.40.160.50">
    <property type="entry name" value="membrane protein fhac: a member of the omp85/tpsb transporter family"/>
    <property type="match status" value="1"/>
</dbReference>
<dbReference type="EMBL" id="LNQE01000413">
    <property type="protein sequence ID" value="KUG26741.1"/>
    <property type="molecule type" value="Genomic_DNA"/>
</dbReference>
<sequence length="456" mass="52097">MGFNLQTREQKVAEDSLDIYINIQEGNRFRVGQVHVQGNTKTKDKVIRRELYTVPGDYFSRNGIFRSIQQLANLQYFNVEKLYTEGVDYRPANDSTVNLVYQVEEKSSDYLNASIGYSGSFGFSGAIGITLTNFSIAEPFQLGGGQILNFSWQFGVGNFYRTFTLGFTEPWFMDTPTLVGFDLFDTRQRYIYDLRQSGITFKLGRRLTWPDNFFYVQGRFKFQYNDIIEGRGFYTEGLSRQYSVGATISRSDIDNPIFPSRGTKFSLSGELNGGPVLPGEVDYYKFEFNFDWYKRLFNSNRLSFYTSVSLGYMDELREGTPINPFEYYFMGGNGLIIATTPLRGYDDRSVGPKNPNDFNEIIGGRVMTKYTAEIRAAITLDPIPLYLLAFAEAGNVFFDIPTTDFFDLKRSVGLGARILINPIGLIGFDFGYGFDRPSVDGQDPQWQFHFQFGRGF</sequence>
<dbReference type="Pfam" id="PF01103">
    <property type="entry name" value="Omp85"/>
    <property type="match status" value="1"/>
</dbReference>
<dbReference type="InterPro" id="IPR000184">
    <property type="entry name" value="Bac_surfAg_D15"/>
</dbReference>
<name>A0A0W8G0V0_9ZZZZ</name>
<keyword evidence="3" id="KW-0732">Signal</keyword>
<feature type="domain" description="POTRA" evidence="6">
    <location>
        <begin position="29"/>
        <end position="106"/>
    </location>
</feature>
<comment type="subcellular location">
    <subcellularLocation>
        <location evidence="1">Membrane</location>
    </subcellularLocation>
</comment>
<dbReference type="InterPro" id="IPR039910">
    <property type="entry name" value="D15-like"/>
</dbReference>
<dbReference type="GO" id="GO:0019867">
    <property type="term" value="C:outer membrane"/>
    <property type="evidence" value="ECO:0007669"/>
    <property type="project" value="InterPro"/>
</dbReference>
<dbReference type="PANTHER" id="PTHR12815:SF47">
    <property type="entry name" value="TRANSLOCATION AND ASSEMBLY MODULE SUBUNIT TAMA"/>
    <property type="match status" value="1"/>
</dbReference>
<keyword evidence="2" id="KW-0812">Transmembrane</keyword>
<dbReference type="PROSITE" id="PS51779">
    <property type="entry name" value="POTRA"/>
    <property type="match status" value="1"/>
</dbReference>
<comment type="caution">
    <text evidence="7">The sequence shown here is derived from an EMBL/GenBank/DDBJ whole genome shotgun (WGS) entry which is preliminary data.</text>
</comment>
<keyword evidence="5" id="KW-0998">Cell outer membrane</keyword>
<evidence type="ECO:0000313" key="7">
    <source>
        <dbReference type="EMBL" id="KUG26741.1"/>
    </source>
</evidence>
<proteinExistence type="predicted"/>